<protein>
    <submittedName>
        <fullName evidence="1">Uncharacterized protein</fullName>
    </submittedName>
</protein>
<proteinExistence type="predicted"/>
<dbReference type="AlphaFoldDB" id="A0A1H5ZF53"/>
<dbReference type="PROSITE" id="PS51257">
    <property type="entry name" value="PROKAR_LIPOPROTEIN"/>
    <property type="match status" value="1"/>
</dbReference>
<dbReference type="OrthoDB" id="826769at2"/>
<accession>A0A1H5ZF53</accession>
<dbReference type="Proteomes" id="UP000236736">
    <property type="component" value="Unassembled WGS sequence"/>
</dbReference>
<evidence type="ECO:0000313" key="1">
    <source>
        <dbReference type="EMBL" id="SEG35109.1"/>
    </source>
</evidence>
<organism evidence="1 2">
    <name type="scientific">Algoriphagus boritolerans DSM 17298 = JCM 18970</name>
    <dbReference type="NCBI Taxonomy" id="1120964"/>
    <lineage>
        <taxon>Bacteria</taxon>
        <taxon>Pseudomonadati</taxon>
        <taxon>Bacteroidota</taxon>
        <taxon>Cytophagia</taxon>
        <taxon>Cytophagales</taxon>
        <taxon>Cyclobacteriaceae</taxon>
        <taxon>Algoriphagus</taxon>
    </lineage>
</organism>
<keyword evidence="2" id="KW-1185">Reference proteome</keyword>
<sequence length="89" mass="9906">MPSAFRNLAFLALLIFLFSCSSPKGYIPYEGLNGKPHHVQLIDFEAITDGSLTEPQVSSWEIYEFDEKGRNVGYQVMLLPRAAPAVMNG</sequence>
<gene>
    <name evidence="1" type="ORF">SAMN03080598_03481</name>
</gene>
<dbReference type="RefSeq" id="WP_103926081.1">
    <property type="nucleotide sequence ID" value="NZ_FNVR01000027.1"/>
</dbReference>
<name>A0A1H5ZF53_9BACT</name>
<dbReference type="EMBL" id="FNVR01000027">
    <property type="protein sequence ID" value="SEG35109.1"/>
    <property type="molecule type" value="Genomic_DNA"/>
</dbReference>
<evidence type="ECO:0000313" key="2">
    <source>
        <dbReference type="Proteomes" id="UP000236736"/>
    </source>
</evidence>
<reference evidence="2" key="1">
    <citation type="submission" date="2016-10" db="EMBL/GenBank/DDBJ databases">
        <authorList>
            <person name="Varghese N."/>
            <person name="Submissions S."/>
        </authorList>
    </citation>
    <scope>NUCLEOTIDE SEQUENCE [LARGE SCALE GENOMIC DNA]</scope>
    <source>
        <strain evidence="2">DSM 17298</strain>
    </source>
</reference>